<evidence type="ECO:0000256" key="6">
    <source>
        <dbReference type="ARBA" id="ARBA00022946"/>
    </source>
</evidence>
<feature type="region of interest" description="Disordered" evidence="11">
    <location>
        <begin position="43"/>
        <end position="67"/>
    </location>
</feature>
<keyword evidence="14" id="KW-1185">Reference proteome</keyword>
<keyword evidence="4" id="KW-0285">Flavoprotein</keyword>
<comment type="catalytic activity">
    <reaction evidence="10">
        <text>(R)-lactate + 2 Fe(III)-[cytochrome c] = 2 Fe(II)-[cytochrome c] + pyruvate + 2 H(+)</text>
        <dbReference type="Rhea" id="RHEA:13521"/>
        <dbReference type="Rhea" id="RHEA-COMP:10350"/>
        <dbReference type="Rhea" id="RHEA-COMP:14399"/>
        <dbReference type="ChEBI" id="CHEBI:15361"/>
        <dbReference type="ChEBI" id="CHEBI:15378"/>
        <dbReference type="ChEBI" id="CHEBI:16004"/>
        <dbReference type="ChEBI" id="CHEBI:29033"/>
        <dbReference type="ChEBI" id="CHEBI:29034"/>
        <dbReference type="EC" id="1.1.2.4"/>
    </reaction>
</comment>
<keyword evidence="7" id="KW-0560">Oxidoreductase</keyword>
<dbReference type="InterPro" id="IPR016166">
    <property type="entry name" value="FAD-bd_PCMH"/>
</dbReference>
<comment type="subcellular location">
    <subcellularLocation>
        <location evidence="2">Mitochondrion</location>
    </subcellularLocation>
</comment>
<dbReference type="Pfam" id="PF02913">
    <property type="entry name" value="FAD-oxidase_C"/>
    <property type="match status" value="1"/>
</dbReference>
<dbReference type="GO" id="GO:0071949">
    <property type="term" value="F:FAD binding"/>
    <property type="evidence" value="ECO:0007669"/>
    <property type="project" value="InterPro"/>
</dbReference>
<accession>A0AAD2HRD4</accession>
<organism evidence="13 14">
    <name type="scientific">Mycena citricolor</name>
    <dbReference type="NCBI Taxonomy" id="2018698"/>
    <lineage>
        <taxon>Eukaryota</taxon>
        <taxon>Fungi</taxon>
        <taxon>Dikarya</taxon>
        <taxon>Basidiomycota</taxon>
        <taxon>Agaricomycotina</taxon>
        <taxon>Agaricomycetes</taxon>
        <taxon>Agaricomycetidae</taxon>
        <taxon>Agaricales</taxon>
        <taxon>Marasmiineae</taxon>
        <taxon>Mycenaceae</taxon>
        <taxon>Mycena</taxon>
    </lineage>
</organism>
<dbReference type="InterPro" id="IPR016169">
    <property type="entry name" value="FAD-bd_PCMH_sub2"/>
</dbReference>
<dbReference type="Gene3D" id="1.10.45.10">
    <property type="entry name" value="Vanillyl-alcohol Oxidase, Chain A, domain 4"/>
    <property type="match status" value="1"/>
</dbReference>
<evidence type="ECO:0000313" key="14">
    <source>
        <dbReference type="Proteomes" id="UP001295794"/>
    </source>
</evidence>
<dbReference type="InterPro" id="IPR004113">
    <property type="entry name" value="FAD-bd_oxidored_4_C"/>
</dbReference>
<dbReference type="GO" id="GO:0004458">
    <property type="term" value="F:D-lactate dehydrogenase (cytochrome) activity"/>
    <property type="evidence" value="ECO:0007669"/>
    <property type="project" value="UniProtKB-EC"/>
</dbReference>
<dbReference type="Proteomes" id="UP001295794">
    <property type="component" value="Unassembled WGS sequence"/>
</dbReference>
<keyword evidence="8" id="KW-0496">Mitochondrion</keyword>
<dbReference type="PROSITE" id="PS51387">
    <property type="entry name" value="FAD_PCMH"/>
    <property type="match status" value="1"/>
</dbReference>
<evidence type="ECO:0000259" key="12">
    <source>
        <dbReference type="PROSITE" id="PS51387"/>
    </source>
</evidence>
<dbReference type="Pfam" id="PF01565">
    <property type="entry name" value="FAD_binding_4"/>
    <property type="match status" value="1"/>
</dbReference>
<gene>
    <name evidence="13" type="ORF">MYCIT1_LOCUS29490</name>
</gene>
<evidence type="ECO:0000256" key="4">
    <source>
        <dbReference type="ARBA" id="ARBA00022630"/>
    </source>
</evidence>
<dbReference type="InterPro" id="IPR016164">
    <property type="entry name" value="FAD-linked_Oxase-like_C"/>
</dbReference>
<evidence type="ECO:0000256" key="7">
    <source>
        <dbReference type="ARBA" id="ARBA00023002"/>
    </source>
</evidence>
<feature type="domain" description="FAD-binding PCMH-type" evidence="12">
    <location>
        <begin position="182"/>
        <end position="381"/>
    </location>
</feature>
<reference evidence="13" key="1">
    <citation type="submission" date="2023-11" db="EMBL/GenBank/DDBJ databases">
        <authorList>
            <person name="De Vega J J."/>
            <person name="De Vega J J."/>
        </authorList>
    </citation>
    <scope>NUCLEOTIDE SEQUENCE</scope>
</reference>
<dbReference type="PANTHER" id="PTHR11748">
    <property type="entry name" value="D-LACTATE DEHYDROGENASE"/>
    <property type="match status" value="1"/>
</dbReference>
<dbReference type="EMBL" id="CAVNYO010000436">
    <property type="protein sequence ID" value="CAK5279438.1"/>
    <property type="molecule type" value="Genomic_DNA"/>
</dbReference>
<evidence type="ECO:0000256" key="11">
    <source>
        <dbReference type="SAM" id="MobiDB-lite"/>
    </source>
</evidence>
<dbReference type="GO" id="GO:0005739">
    <property type="term" value="C:mitochondrion"/>
    <property type="evidence" value="ECO:0007669"/>
    <property type="project" value="UniProtKB-SubCell"/>
</dbReference>
<evidence type="ECO:0000256" key="5">
    <source>
        <dbReference type="ARBA" id="ARBA00022827"/>
    </source>
</evidence>
<keyword evidence="5" id="KW-0274">FAD</keyword>
<proteinExistence type="inferred from homology"/>
<dbReference type="InterPro" id="IPR016171">
    <property type="entry name" value="Vanillyl_alc_oxidase_C-sub2"/>
</dbReference>
<comment type="caution">
    <text evidence="13">The sequence shown here is derived from an EMBL/GenBank/DDBJ whole genome shotgun (WGS) entry which is preliminary data.</text>
</comment>
<dbReference type="PANTHER" id="PTHR11748:SF111">
    <property type="entry name" value="D-LACTATE DEHYDROGENASE, MITOCHONDRIAL-RELATED"/>
    <property type="match status" value="1"/>
</dbReference>
<comment type="cofactor">
    <cofactor evidence="1">
        <name>FAD</name>
        <dbReference type="ChEBI" id="CHEBI:57692"/>
    </cofactor>
</comment>
<evidence type="ECO:0000313" key="13">
    <source>
        <dbReference type="EMBL" id="CAK5279438.1"/>
    </source>
</evidence>
<evidence type="ECO:0000256" key="9">
    <source>
        <dbReference type="ARBA" id="ARBA00038897"/>
    </source>
</evidence>
<protein>
    <recommendedName>
        <fullName evidence="9">D-lactate dehydrogenase (cytochrome)</fullName>
        <ecNumber evidence="9">1.1.2.4</ecNumber>
    </recommendedName>
</protein>
<sequence length="633" mass="68958">MAKTRLSLKSRCWLSLRSTFPQPDCMLARLARQRISRPLNSSVPCPRRWASDKAPPPQLRSSFDSAPRVRAKPAASDSMKYDTAAFDPPAWFAYSPWSSQFVGGMQGRVMIQSLLYALLIVAATNYIDSELFPSIQSDVAKYASPHELKLAIISLQQAFPEEGRVDTNPEVLKSAGSSDNSYHPAAPHSVLVRPQSTEDVVKVVKIARKFKVPIIPSSGATSLEGHFSGHPSGSICLDMSGMDQILQINVDDSDLICQAGARWEDINQTLKEKGIPLFFPVRSFVWSIGWSNNAWKLDPGPGATIGGMVGTGCSGTNAVRYGTAKAEWFLNLTVVLPNGEVIKTRRRSRKSSAGWDTTKLFIGAEGTLGIVTEATLRLAPALPTKVAMAQFPDVGKAVNAVQEILNSAYGSHVQCVELLDNHMMDAINKGGLVDKPYPVTDTLFLKLQGDDAAIKLTSKTIQAIVKKHGSSKFEFAATDAEADSLWQNRKYALMSTLAAYPGSKCWTTDVCVPVSNLPRLVLESKRDLANAGLRSTIVGHVGDGNFHALILFEDDKELEKIWTELVSPSLLKELYAEAFSQGTGEHGVGVGKKEYLTEELGEGTVALMRQVKKAIDPDDIMNPGKLLPDEKRA</sequence>
<dbReference type="GO" id="GO:0008720">
    <property type="term" value="F:D-lactate dehydrogenase (NAD+) activity"/>
    <property type="evidence" value="ECO:0007669"/>
    <property type="project" value="TreeGrafter"/>
</dbReference>
<dbReference type="SUPFAM" id="SSF55103">
    <property type="entry name" value="FAD-linked oxidases, C-terminal domain"/>
    <property type="match status" value="1"/>
</dbReference>
<dbReference type="InterPro" id="IPR036318">
    <property type="entry name" value="FAD-bd_PCMH-like_sf"/>
</dbReference>
<evidence type="ECO:0000256" key="3">
    <source>
        <dbReference type="ARBA" id="ARBA00008000"/>
    </source>
</evidence>
<dbReference type="GO" id="GO:1903457">
    <property type="term" value="P:lactate catabolic process"/>
    <property type="evidence" value="ECO:0007669"/>
    <property type="project" value="TreeGrafter"/>
</dbReference>
<dbReference type="SUPFAM" id="SSF56176">
    <property type="entry name" value="FAD-binding/transporter-associated domain-like"/>
    <property type="match status" value="1"/>
</dbReference>
<evidence type="ECO:0000256" key="2">
    <source>
        <dbReference type="ARBA" id="ARBA00004173"/>
    </source>
</evidence>
<keyword evidence="6" id="KW-0809">Transit peptide</keyword>
<dbReference type="AlphaFoldDB" id="A0AAD2HRD4"/>
<name>A0AAD2HRD4_9AGAR</name>
<dbReference type="Gene3D" id="3.30.465.10">
    <property type="match status" value="1"/>
</dbReference>
<dbReference type="InterPro" id="IPR006094">
    <property type="entry name" value="Oxid_FAD_bind_N"/>
</dbReference>
<dbReference type="FunFam" id="3.30.70.2740:FF:000001">
    <property type="entry name" value="D-lactate dehydrogenase mitochondrial"/>
    <property type="match status" value="1"/>
</dbReference>
<evidence type="ECO:0000256" key="8">
    <source>
        <dbReference type="ARBA" id="ARBA00023128"/>
    </source>
</evidence>
<dbReference type="FunFam" id="1.10.45.10:FF:000001">
    <property type="entry name" value="D-lactate dehydrogenase mitochondrial"/>
    <property type="match status" value="1"/>
</dbReference>
<dbReference type="EC" id="1.1.2.4" evidence="9"/>
<dbReference type="Gene3D" id="3.30.70.2740">
    <property type="match status" value="1"/>
</dbReference>
<comment type="similarity">
    <text evidence="3">Belongs to the FAD-binding oxidoreductase/transferase type 4 family.</text>
</comment>
<evidence type="ECO:0000256" key="1">
    <source>
        <dbReference type="ARBA" id="ARBA00001974"/>
    </source>
</evidence>
<evidence type="ECO:0000256" key="10">
    <source>
        <dbReference type="ARBA" id="ARBA00051436"/>
    </source>
</evidence>